<name>A0A1B0A797_GLOPL</name>
<dbReference type="CDD" id="cd00303">
    <property type="entry name" value="retropepsin_like"/>
    <property type="match status" value="1"/>
</dbReference>
<dbReference type="Proteomes" id="UP000092445">
    <property type="component" value="Unassembled WGS sequence"/>
</dbReference>
<proteinExistence type="predicted"/>
<sequence length="130" mass="14416">MATNLRKKTGASHSIINSTIVKEKFDPLVGAWFRTATGDEAAVKGNKTRNISISDVSMKHEFLVADIMDEVILGMDFMAKHGFGLDMKRKVLQYANVTLPLTVGYDRPAEMLQIVVQRQQKIPPNSVAIV</sequence>
<dbReference type="SUPFAM" id="SSF50630">
    <property type="entry name" value="Acid proteases"/>
    <property type="match status" value="1"/>
</dbReference>
<keyword evidence="2" id="KW-1185">Reference proteome</keyword>
<dbReference type="VEuPathDB" id="VectorBase:GPAI036470"/>
<reference evidence="2" key="1">
    <citation type="submission" date="2014-03" db="EMBL/GenBank/DDBJ databases">
        <authorList>
            <person name="Aksoy S."/>
            <person name="Warren W."/>
            <person name="Wilson R.K."/>
        </authorList>
    </citation>
    <scope>NUCLEOTIDE SEQUENCE [LARGE SCALE GENOMIC DNA]</scope>
    <source>
        <strain evidence="2">IAEA</strain>
    </source>
</reference>
<reference evidence="1" key="2">
    <citation type="submission" date="2020-05" db="UniProtKB">
        <authorList>
            <consortium name="EnsemblMetazoa"/>
        </authorList>
    </citation>
    <scope>IDENTIFICATION</scope>
    <source>
        <strain evidence="1">IAEA</strain>
    </source>
</reference>
<evidence type="ECO:0000313" key="1">
    <source>
        <dbReference type="EnsemblMetazoa" id="GPAI036470-PA"/>
    </source>
</evidence>
<organism evidence="1 2">
    <name type="scientific">Glossina pallidipes</name>
    <name type="common">Tsetse fly</name>
    <dbReference type="NCBI Taxonomy" id="7398"/>
    <lineage>
        <taxon>Eukaryota</taxon>
        <taxon>Metazoa</taxon>
        <taxon>Ecdysozoa</taxon>
        <taxon>Arthropoda</taxon>
        <taxon>Hexapoda</taxon>
        <taxon>Insecta</taxon>
        <taxon>Pterygota</taxon>
        <taxon>Neoptera</taxon>
        <taxon>Endopterygota</taxon>
        <taxon>Diptera</taxon>
        <taxon>Brachycera</taxon>
        <taxon>Muscomorpha</taxon>
        <taxon>Hippoboscoidea</taxon>
        <taxon>Glossinidae</taxon>
        <taxon>Glossina</taxon>
    </lineage>
</organism>
<dbReference type="InterPro" id="IPR021109">
    <property type="entry name" value="Peptidase_aspartic_dom_sf"/>
</dbReference>
<dbReference type="Gene3D" id="2.40.70.10">
    <property type="entry name" value="Acid Proteases"/>
    <property type="match status" value="1"/>
</dbReference>
<evidence type="ECO:0000313" key="2">
    <source>
        <dbReference type="Proteomes" id="UP000092445"/>
    </source>
</evidence>
<accession>A0A1B0A797</accession>
<dbReference type="EnsemblMetazoa" id="GPAI036470-RA">
    <property type="protein sequence ID" value="GPAI036470-PA"/>
    <property type="gene ID" value="GPAI036470"/>
</dbReference>
<protein>
    <submittedName>
        <fullName evidence="1">Uncharacterized protein</fullName>
    </submittedName>
</protein>
<dbReference type="AlphaFoldDB" id="A0A1B0A797"/>